<dbReference type="Gene3D" id="3.40.50.300">
    <property type="entry name" value="P-loop containing nucleotide triphosphate hydrolases"/>
    <property type="match status" value="2"/>
</dbReference>
<dbReference type="InterPro" id="IPR027417">
    <property type="entry name" value="P-loop_NTPase"/>
</dbReference>
<dbReference type="GO" id="GO:0004386">
    <property type="term" value="F:helicase activity"/>
    <property type="evidence" value="ECO:0007669"/>
    <property type="project" value="InterPro"/>
</dbReference>
<feature type="domain" description="Helicase ATP-binding" evidence="1">
    <location>
        <begin position="1"/>
        <end position="225"/>
    </location>
</feature>
<dbReference type="SUPFAM" id="SSF52540">
    <property type="entry name" value="P-loop containing nucleoside triphosphate hydrolases"/>
    <property type="match status" value="1"/>
</dbReference>
<gene>
    <name evidence="2" type="ORF">FFODKBPE_00078</name>
</gene>
<dbReference type="AlphaFoldDB" id="A0A811T1E7"/>
<dbReference type="GO" id="GO:0005524">
    <property type="term" value="F:ATP binding"/>
    <property type="evidence" value="ECO:0007669"/>
    <property type="project" value="InterPro"/>
</dbReference>
<evidence type="ECO:0000313" key="3">
    <source>
        <dbReference type="Proteomes" id="UP000603056"/>
    </source>
</evidence>
<protein>
    <recommendedName>
        <fullName evidence="1">Helicase ATP-binding domain-containing protein</fullName>
    </recommendedName>
</protein>
<organism evidence="2 3">
    <name type="scientific">Candidatus Argoarchaeum ethanivorans</name>
    <dbReference type="NCBI Taxonomy" id="2608793"/>
    <lineage>
        <taxon>Archaea</taxon>
        <taxon>Methanobacteriati</taxon>
        <taxon>Methanobacteriota</taxon>
        <taxon>Stenosarchaea group</taxon>
        <taxon>Methanomicrobia</taxon>
        <taxon>Methanosarcinales</taxon>
        <taxon>Methanosarcinales incertae sedis</taxon>
        <taxon>GOM Arc I cluster</taxon>
        <taxon>Candidatus Argoarchaeum</taxon>
    </lineage>
</organism>
<comment type="caution">
    <text evidence="2">The sequence shown here is derived from an EMBL/GenBank/DDBJ whole genome shotgun (WGS) entry which is preliminary data.</text>
</comment>
<accession>A0A811T1E7</accession>
<name>A0A811T1E7_9EURY</name>
<proteinExistence type="predicted"/>
<dbReference type="InterPro" id="IPR006555">
    <property type="entry name" value="ATP-dep_Helicase_C"/>
</dbReference>
<dbReference type="GO" id="GO:0140097">
    <property type="term" value="F:catalytic activity, acting on DNA"/>
    <property type="evidence" value="ECO:0007669"/>
    <property type="project" value="UniProtKB-ARBA"/>
</dbReference>
<dbReference type="GO" id="GO:0016818">
    <property type="term" value="F:hydrolase activity, acting on acid anhydrides, in phosphorus-containing anhydrides"/>
    <property type="evidence" value="ECO:0007669"/>
    <property type="project" value="InterPro"/>
</dbReference>
<dbReference type="Pfam" id="PF13307">
    <property type="entry name" value="Helicase_C_2"/>
    <property type="match status" value="1"/>
</dbReference>
<dbReference type="Proteomes" id="UP000603056">
    <property type="component" value="Unassembled WGS sequence"/>
</dbReference>
<evidence type="ECO:0000313" key="2">
    <source>
        <dbReference type="EMBL" id="CAD6491016.1"/>
    </source>
</evidence>
<dbReference type="InterPro" id="IPR014001">
    <property type="entry name" value="Helicase_ATP-bd"/>
</dbReference>
<dbReference type="GO" id="GO:0006139">
    <property type="term" value="P:nucleobase-containing compound metabolic process"/>
    <property type="evidence" value="ECO:0007669"/>
    <property type="project" value="InterPro"/>
</dbReference>
<dbReference type="EMBL" id="CAJHIP010000001">
    <property type="protein sequence ID" value="CAD6491016.1"/>
    <property type="molecule type" value="Genomic_DNA"/>
</dbReference>
<sequence>MLYLCPTRQLVHQVHEKSLEYGIKSHAFVGSGRDYPIDKFNEYISGDAIAISTYSSLFNINPWFKDPNTIICDDAHGAENYIASMWSLRINRFEHNDLFFKIISLFEDVLPSAFIDSIRTTISQARRIVDMVPAPYFYERNEQLRELLDENVSDDLSYSWRIIRDNLTACNIFITWLGILIRPWIPPSLSHPSFKSANQRIYMSATLGAGGELERITGIPRIERLPVPKGWDRQGSGRRFFVFPDYKFAPEEYYSWLAEQVNNRDRTLILCPDTQTADLIKNGLQSNGVTHSFLESWDIEDSLEPFTSKKEVVLLLTNRYDGLDLPEDSCRQLIIAGFPGAINLQERFLLERLGINSLLKDRIRTRFTQAAGRCTRGATDHSLVIPVERQLFEFCLKKENREEMHPELQAELNFGLEQAKDLSLEDVSSLIALFFERGEAWKGAEEGIEELRDEIEVKKDKHTETLNSVVKDEVNFQYMLWNKNYKEAIERARSVVDNLSGPEFEGYHALWCYFIGSAGWLSYCATNDVSDKRIYEDFFNKSKSCSKTISWFSELPTVIQSEAESVEDIDLIAGYQIENIQQKLAKLRVVGPSFERKMNEIQALINDDTPPKFEEGLTRLGELLGFSAYHPGGTAQPDSVWDLNNKFFILFEAKSSEQEEGLISVHTCRQTNGHCKWAKQELPHFDEATKKICVLISKRTILDRNATPHANNLYYMHINRIREIFKAIVGLLRRIRGQSTDVSEEEIRPKILEALKEEKLDIKSLIEEIEGKPLSELKSSN</sequence>
<dbReference type="SMART" id="SM00491">
    <property type="entry name" value="HELICc2"/>
    <property type="match status" value="1"/>
</dbReference>
<dbReference type="PROSITE" id="PS51192">
    <property type="entry name" value="HELICASE_ATP_BIND_1"/>
    <property type="match status" value="1"/>
</dbReference>
<evidence type="ECO:0000259" key="1">
    <source>
        <dbReference type="PROSITE" id="PS51192"/>
    </source>
</evidence>
<reference evidence="2" key="1">
    <citation type="submission" date="2020-10" db="EMBL/GenBank/DDBJ databases">
        <authorList>
            <person name="Hahn C.J."/>
            <person name="Laso-Perez R."/>
            <person name="Vulcano F."/>
            <person name="Vaziourakis K.-M."/>
            <person name="Stokke R."/>
            <person name="Steen I.H."/>
            <person name="Teske A."/>
            <person name="Boetius A."/>
            <person name="Liebeke M."/>
            <person name="Amann R."/>
            <person name="Knittel K."/>
        </authorList>
    </citation>
    <scope>NUCLEOTIDE SEQUENCE</scope>
    <source>
        <strain evidence="2">Gfbio:e3339647-f889-4370-9287-4fb5cb688e4c:AG394J04_GoMArc1</strain>
    </source>
</reference>
<dbReference type="GO" id="GO:0003676">
    <property type="term" value="F:nucleic acid binding"/>
    <property type="evidence" value="ECO:0007669"/>
    <property type="project" value="InterPro"/>
</dbReference>